<dbReference type="GO" id="GO:0005198">
    <property type="term" value="F:structural molecule activity"/>
    <property type="evidence" value="ECO:0007669"/>
    <property type="project" value="InterPro"/>
</dbReference>
<dbReference type="GO" id="GO:0046872">
    <property type="term" value="F:metal ion binding"/>
    <property type="evidence" value="ECO:0007669"/>
    <property type="project" value="UniProtKB-KW"/>
</dbReference>
<evidence type="ECO:0000256" key="13">
    <source>
        <dbReference type="ARBA" id="ARBA00023125"/>
    </source>
</evidence>
<sequence>MSQQFRLQSRYVLLTYSQCGDLDPQLVCDHLATIPAECLIGRENHADGGIHLHAFVDFGRRVNIRDQRLFDVDGRHPNIQPCGRTPQKMLDYAIKDGDVVAGGLDPDLGGEDVSGDGTVWHTIANAETVDRFWELVRELAPRALLCNHQSLRAYADWHYRPPAVAYRHPCELRIVSDHVPELDYWVRDNLSGVGGRPRSLIVWGASRLGKTVWARSLGSHVYCCLQFNVDDIRAGLQDAKYAVFDDIQGGFQFFPGYKGWLGGQQTFTVTDKYKGKTTITWGRPSIWLMNDDPEEVGHVDMDWIRANCDIVHITESIVELV</sequence>
<dbReference type="Pfam" id="PF00799">
    <property type="entry name" value="Gemini_AL1"/>
    <property type="match status" value="1"/>
</dbReference>
<dbReference type="SUPFAM" id="SSF52540">
    <property type="entry name" value="P-loop containing nucleoside triphosphate hydrolases"/>
    <property type="match status" value="1"/>
</dbReference>
<keyword evidence="4" id="KW-0808">Transferase</keyword>
<proteinExistence type="predicted"/>
<dbReference type="Pfam" id="PF08283">
    <property type="entry name" value="Gemini_AL1_M"/>
    <property type="match status" value="1"/>
</dbReference>
<dbReference type="GO" id="GO:0000166">
    <property type="term" value="F:nucleotide binding"/>
    <property type="evidence" value="ECO:0007669"/>
    <property type="project" value="UniProtKB-KW"/>
</dbReference>
<reference evidence="16" key="1">
    <citation type="submission" date="2021-02" db="EMBL/GenBank/DDBJ databases">
        <title>Agricultural practices are the primary influencer of seasonal variation in a dryland aerobiome.</title>
        <authorList>
            <person name="Finn D.R."/>
            <person name="Maldonado J."/>
            <person name="Schmidlin K."/>
            <person name="Kraberger S."/>
            <person name="Fontenele R.S."/>
            <person name="Herckes P."/>
            <person name="Fraser M."/>
            <person name="Garcia-Pichel F."/>
            <person name="Varsani A."/>
        </authorList>
    </citation>
    <scope>NUCLEOTIDE SEQUENCE</scope>
    <source>
        <strain evidence="15">D10_9483</strain>
        <strain evidence="16">D12_986</strain>
    </source>
</reference>
<dbReference type="PRINTS" id="PR00228">
    <property type="entry name" value="GEMCOATCLVL1"/>
</dbReference>
<dbReference type="InterPro" id="IPR022692">
    <property type="entry name" value="Gemini_AL1_REP_central"/>
</dbReference>
<keyword evidence="7" id="KW-0540">Nuclease</keyword>
<dbReference type="InterPro" id="IPR049912">
    <property type="entry name" value="CRESS_DNA_REP"/>
</dbReference>
<dbReference type="EMBL" id="MW678961">
    <property type="protein sequence ID" value="QXN75637.1"/>
    <property type="molecule type" value="Genomic_DNA"/>
</dbReference>
<evidence type="ECO:0000256" key="10">
    <source>
        <dbReference type="ARBA" id="ARBA00022759"/>
    </source>
</evidence>
<evidence type="ECO:0000256" key="2">
    <source>
        <dbReference type="ARBA" id="ARBA00014531"/>
    </source>
</evidence>
<dbReference type="EMBL" id="MW678960">
    <property type="protein sequence ID" value="QXN75635.1"/>
    <property type="molecule type" value="Genomic_DNA"/>
</dbReference>
<keyword evidence="8" id="KW-0479">Metal-binding</keyword>
<keyword evidence="5" id="KW-0548">Nucleotidyltransferase</keyword>
<keyword evidence="3" id="KW-1048">Host nucleus</keyword>
<accession>A0A8F5MLC2</accession>
<keyword evidence="11" id="KW-0378">Hydrolase</keyword>
<keyword evidence="10" id="KW-0255">Endonuclease</keyword>
<evidence type="ECO:0000259" key="14">
    <source>
        <dbReference type="PROSITE" id="PS52020"/>
    </source>
</evidence>
<evidence type="ECO:0000256" key="12">
    <source>
        <dbReference type="ARBA" id="ARBA00023124"/>
    </source>
</evidence>
<keyword evidence="9" id="KW-0547">Nucleotide-binding</keyword>
<organism evidence="16">
    <name type="scientific">Genomoviridae sp</name>
    <dbReference type="NCBI Taxonomy" id="2202565"/>
    <lineage>
        <taxon>Viruses</taxon>
        <taxon>Monodnaviria</taxon>
        <taxon>Shotokuvirae</taxon>
        <taxon>Cressdnaviricota</taxon>
        <taxon>Repensiviricetes</taxon>
        <taxon>Geplafuvirales</taxon>
        <taxon>Genomoviridae</taxon>
    </lineage>
</organism>
<dbReference type="Gene3D" id="3.40.1310.20">
    <property type="match status" value="1"/>
</dbReference>
<evidence type="ECO:0000256" key="9">
    <source>
        <dbReference type="ARBA" id="ARBA00022741"/>
    </source>
</evidence>
<dbReference type="InterPro" id="IPR001301">
    <property type="entry name" value="Gemini_AL1_CLV"/>
</dbReference>
<feature type="domain" description="CRESS-DNA virus Rep endonuclease" evidence="14">
    <location>
        <begin position="6"/>
        <end position="111"/>
    </location>
</feature>
<dbReference type="Gene3D" id="3.40.50.300">
    <property type="entry name" value="P-loop containing nucleotide triphosphate hydrolases"/>
    <property type="match status" value="1"/>
</dbReference>
<dbReference type="GO" id="GO:0006260">
    <property type="term" value="P:DNA replication"/>
    <property type="evidence" value="ECO:0007669"/>
    <property type="project" value="UniProtKB-KW"/>
</dbReference>
<name>A0A8F5MLC2_9VIRU</name>
<evidence type="ECO:0000313" key="15">
    <source>
        <dbReference type="EMBL" id="QXN75635.1"/>
    </source>
</evidence>
<keyword evidence="13" id="KW-0238">DNA-binding</keyword>
<evidence type="ECO:0000256" key="11">
    <source>
        <dbReference type="ARBA" id="ARBA00022801"/>
    </source>
</evidence>
<evidence type="ECO:0000256" key="6">
    <source>
        <dbReference type="ARBA" id="ARBA00022705"/>
    </source>
</evidence>
<evidence type="ECO:0000256" key="5">
    <source>
        <dbReference type="ARBA" id="ARBA00022695"/>
    </source>
</evidence>
<dbReference type="SUPFAM" id="SSF55464">
    <property type="entry name" value="Origin of replication-binding domain, RBD-like"/>
    <property type="match status" value="1"/>
</dbReference>
<dbReference type="GO" id="GO:0016888">
    <property type="term" value="F:DNA endonuclease activity, producing 5'-phosphomonoesters"/>
    <property type="evidence" value="ECO:0007669"/>
    <property type="project" value="InterPro"/>
</dbReference>
<keyword evidence="6" id="KW-0235">DNA replication</keyword>
<keyword evidence="12" id="KW-0190">Covalent protein-DNA linkage</keyword>
<evidence type="ECO:0000256" key="7">
    <source>
        <dbReference type="ARBA" id="ARBA00022722"/>
    </source>
</evidence>
<protein>
    <recommendedName>
        <fullName evidence="2">Replication-associated protein</fullName>
    </recommendedName>
</protein>
<dbReference type="GO" id="GO:0003677">
    <property type="term" value="F:DNA binding"/>
    <property type="evidence" value="ECO:0007669"/>
    <property type="project" value="UniProtKB-KW"/>
</dbReference>
<evidence type="ECO:0000313" key="16">
    <source>
        <dbReference type="EMBL" id="QXN75637.1"/>
    </source>
</evidence>
<dbReference type="GO" id="GO:0042025">
    <property type="term" value="C:host cell nucleus"/>
    <property type="evidence" value="ECO:0007669"/>
    <property type="project" value="UniProtKB-SubCell"/>
</dbReference>
<comment type="subcellular location">
    <subcellularLocation>
        <location evidence="1">Host nucleus</location>
    </subcellularLocation>
</comment>
<evidence type="ECO:0000256" key="3">
    <source>
        <dbReference type="ARBA" id="ARBA00022562"/>
    </source>
</evidence>
<dbReference type="InterPro" id="IPR027417">
    <property type="entry name" value="P-loop_NTPase"/>
</dbReference>
<evidence type="ECO:0000256" key="1">
    <source>
        <dbReference type="ARBA" id="ARBA00004147"/>
    </source>
</evidence>
<evidence type="ECO:0000256" key="4">
    <source>
        <dbReference type="ARBA" id="ARBA00022679"/>
    </source>
</evidence>
<evidence type="ECO:0000256" key="8">
    <source>
        <dbReference type="ARBA" id="ARBA00022723"/>
    </source>
</evidence>
<dbReference type="PROSITE" id="PS52020">
    <property type="entry name" value="CRESS_DNA_REP"/>
    <property type="match status" value="1"/>
</dbReference>
<dbReference type="GO" id="GO:0016779">
    <property type="term" value="F:nucleotidyltransferase activity"/>
    <property type="evidence" value="ECO:0007669"/>
    <property type="project" value="UniProtKB-KW"/>
</dbReference>